<dbReference type="AlphaFoldDB" id="A0A1E5BWR4"/>
<reference evidence="2 3" key="1">
    <citation type="journal article" date="2012" name="Science">
        <title>Ecological populations of bacteria act as socially cohesive units of antibiotic production and resistance.</title>
        <authorList>
            <person name="Cordero O.X."/>
            <person name="Wildschutte H."/>
            <person name="Kirkup B."/>
            <person name="Proehl S."/>
            <person name="Ngo L."/>
            <person name="Hussain F."/>
            <person name="Le Roux F."/>
            <person name="Mincer T."/>
            <person name="Polz M.F."/>
        </authorList>
    </citation>
    <scope>NUCLEOTIDE SEQUENCE [LARGE SCALE GENOMIC DNA]</scope>
    <source>
        <strain evidence="2 3">FF-454</strain>
    </source>
</reference>
<feature type="region of interest" description="Disordered" evidence="1">
    <location>
        <begin position="74"/>
        <end position="153"/>
    </location>
</feature>
<evidence type="ECO:0000256" key="1">
    <source>
        <dbReference type="SAM" id="MobiDB-lite"/>
    </source>
</evidence>
<dbReference type="Proteomes" id="UP000095039">
    <property type="component" value="Unassembled WGS sequence"/>
</dbReference>
<sequence>MAKASEVLKKHISLVEALQKVSHPDKEPDPIGRTKANALAQQSRVERRIADLEQQRAVFNKQIDESIQREREQLKEIGKFEDMVSETTEPKKEQPKEEPIKQDEIRPEKPAPKPRPKTTRNVDAKLKTAPTEKAAARRKATLRQPVKGRPTKK</sequence>
<keyword evidence="3" id="KW-1185">Reference proteome</keyword>
<protein>
    <submittedName>
        <fullName evidence="2">Uncharacterized protein</fullName>
    </submittedName>
</protein>
<organism evidence="2 3">
    <name type="scientific">Enterovibrio norvegicus FF-454</name>
    <dbReference type="NCBI Taxonomy" id="1185651"/>
    <lineage>
        <taxon>Bacteria</taxon>
        <taxon>Pseudomonadati</taxon>
        <taxon>Pseudomonadota</taxon>
        <taxon>Gammaproteobacteria</taxon>
        <taxon>Vibrionales</taxon>
        <taxon>Vibrionaceae</taxon>
        <taxon>Enterovibrio</taxon>
    </lineage>
</organism>
<gene>
    <name evidence="2" type="ORF">A1OK_16990</name>
</gene>
<name>A0A1E5BWR4_9GAMM</name>
<comment type="caution">
    <text evidence="2">The sequence shown here is derived from an EMBL/GenBank/DDBJ whole genome shotgun (WGS) entry which is preliminary data.</text>
</comment>
<dbReference type="EMBL" id="AJWN02000107">
    <property type="protein sequence ID" value="OEE57655.1"/>
    <property type="molecule type" value="Genomic_DNA"/>
</dbReference>
<feature type="region of interest" description="Disordered" evidence="1">
    <location>
        <begin position="19"/>
        <end position="41"/>
    </location>
</feature>
<dbReference type="RefSeq" id="WP_016958812.1">
    <property type="nucleotide sequence ID" value="NZ_AJWN02000107.1"/>
</dbReference>
<feature type="compositionally biased region" description="Basic and acidic residues" evidence="1">
    <location>
        <begin position="74"/>
        <end position="111"/>
    </location>
</feature>
<evidence type="ECO:0000313" key="3">
    <source>
        <dbReference type="Proteomes" id="UP000095039"/>
    </source>
</evidence>
<accession>A0A1E5BWR4</accession>
<proteinExistence type="predicted"/>
<feature type="compositionally biased region" description="Basic and acidic residues" evidence="1">
    <location>
        <begin position="22"/>
        <end position="32"/>
    </location>
</feature>
<evidence type="ECO:0000313" key="2">
    <source>
        <dbReference type="EMBL" id="OEE57655.1"/>
    </source>
</evidence>